<dbReference type="SUPFAM" id="SSF75304">
    <property type="entry name" value="Amidase signature (AS) enzymes"/>
    <property type="match status" value="1"/>
</dbReference>
<dbReference type="InterPro" id="IPR000120">
    <property type="entry name" value="Amidase"/>
</dbReference>
<dbReference type="RefSeq" id="WP_115729510.1">
    <property type="nucleotide sequence ID" value="NZ_BAAAVY010000011.1"/>
</dbReference>
<dbReference type="PANTHER" id="PTHR11895:SF7">
    <property type="entry name" value="GLUTAMYL-TRNA(GLN) AMIDOTRANSFERASE SUBUNIT A, MITOCHONDRIAL"/>
    <property type="match status" value="1"/>
</dbReference>
<dbReference type="Gene3D" id="3.90.1300.10">
    <property type="entry name" value="Amidase signature (AS) domain"/>
    <property type="match status" value="1"/>
</dbReference>
<name>A0A380WDF5_AMIAI</name>
<organism evidence="3 4">
    <name type="scientific">Aminobacter aminovorans</name>
    <name type="common">Chelatobacter heintzii</name>
    <dbReference type="NCBI Taxonomy" id="83263"/>
    <lineage>
        <taxon>Bacteria</taxon>
        <taxon>Pseudomonadati</taxon>
        <taxon>Pseudomonadota</taxon>
        <taxon>Alphaproteobacteria</taxon>
        <taxon>Hyphomicrobiales</taxon>
        <taxon>Phyllobacteriaceae</taxon>
        <taxon>Aminobacter</taxon>
    </lineage>
</organism>
<evidence type="ECO:0000256" key="1">
    <source>
        <dbReference type="ARBA" id="ARBA00009199"/>
    </source>
</evidence>
<protein>
    <submittedName>
        <fullName evidence="3">6-aminohexanoate-cyclic-dimer hydrolase</fullName>
        <ecNumber evidence="3">3.5.2.12</ecNumber>
    </submittedName>
</protein>
<feature type="domain" description="Amidase" evidence="2">
    <location>
        <begin position="33"/>
        <end position="459"/>
    </location>
</feature>
<proteinExistence type="inferred from homology"/>
<sequence>MSRSPIGPFKEFDDYDALGLADLVRRREVSSRELVETSIARIEALDGVLNAVVIRCFEQALALAETAPPAGPFAGVPYLAKDLHTSWAGIPSTNSISSFAGTVSQSDSLITQRTKNAGFILLGKTNAPEWGWSLTTESPMHGPARNPWAFDRTPGGSSGGAAVAVAAGYLPLADAGDGAGSTRVPAAINGLVGLKPSRGRISPGPEAADFWFGGGQSSCVSKTVRDSAAMLDALQGGYPGEPYYIRERPSFLDNTAPVNRRLRIGFSLNNPRGDANSAVVDEAVCDAARLCGALGHEVEPFDFDYDFEGLWRAYTGMIRVQTAAQFDDHARARGVSNKPSDMSTTIWTTIERGRATSAIQHSRDIEAMRRHSRHIATLTSRYDVVLLPVLPQGTRPLGYYDMSKDIDAYDAAAMGEDTVYMMPFNVSGQPALSLPLGMDRSGLPLGVQLVAPPAGEATLIELAASLERARPWYDRRAPFHAANGASGRF</sequence>
<dbReference type="PANTHER" id="PTHR11895">
    <property type="entry name" value="TRANSAMIDASE"/>
    <property type="match status" value="1"/>
</dbReference>
<keyword evidence="3" id="KW-0378">Hydrolase</keyword>
<evidence type="ECO:0000259" key="2">
    <source>
        <dbReference type="Pfam" id="PF01425"/>
    </source>
</evidence>
<dbReference type="OrthoDB" id="9777859at2"/>
<reference evidence="3 4" key="1">
    <citation type="submission" date="2018-06" db="EMBL/GenBank/DDBJ databases">
        <authorList>
            <consortium name="Pathogen Informatics"/>
            <person name="Doyle S."/>
        </authorList>
    </citation>
    <scope>NUCLEOTIDE SEQUENCE [LARGE SCALE GENOMIC DNA]</scope>
    <source>
        <strain evidence="3 4">NCTC10684</strain>
    </source>
</reference>
<dbReference type="Pfam" id="PF01425">
    <property type="entry name" value="Amidase"/>
    <property type="match status" value="1"/>
</dbReference>
<evidence type="ECO:0000313" key="4">
    <source>
        <dbReference type="Proteomes" id="UP000254701"/>
    </source>
</evidence>
<comment type="similarity">
    <text evidence="1">Belongs to the amidase family.</text>
</comment>
<dbReference type="InterPro" id="IPR023631">
    <property type="entry name" value="Amidase_dom"/>
</dbReference>
<evidence type="ECO:0000313" key="3">
    <source>
        <dbReference type="EMBL" id="SUU86961.1"/>
    </source>
</evidence>
<dbReference type="InterPro" id="IPR036928">
    <property type="entry name" value="AS_sf"/>
</dbReference>
<gene>
    <name evidence="3" type="primary">nylA</name>
    <name evidence="3" type="ORF">NCTC10684_00150</name>
</gene>
<dbReference type="GO" id="GO:0019874">
    <property type="term" value="F:6-aminohexanoate-cyclic-dimer hydrolase activity"/>
    <property type="evidence" value="ECO:0007669"/>
    <property type="project" value="UniProtKB-EC"/>
</dbReference>
<dbReference type="EMBL" id="UFSM01000001">
    <property type="protein sequence ID" value="SUU86961.1"/>
    <property type="molecule type" value="Genomic_DNA"/>
</dbReference>
<dbReference type="EC" id="3.5.2.12" evidence="3"/>
<dbReference type="AlphaFoldDB" id="A0A380WDF5"/>
<accession>A0A380WDF5</accession>
<dbReference type="Proteomes" id="UP000254701">
    <property type="component" value="Unassembled WGS sequence"/>
</dbReference>